<dbReference type="AlphaFoldDB" id="A0A1D3UW56"/>
<accession>A0A1D3UW56</accession>
<protein>
    <submittedName>
        <fullName evidence="1">N-acetylneuraminate epimerase</fullName>
        <ecNumber evidence="1">5.1.3.24</ecNumber>
    </submittedName>
</protein>
<dbReference type="RefSeq" id="WP_046826137.1">
    <property type="nucleotide sequence ID" value="NZ_CBDEMX010000003.1"/>
</dbReference>
<dbReference type="SUPFAM" id="SSF49265">
    <property type="entry name" value="Fibronectin type III"/>
    <property type="match status" value="1"/>
</dbReference>
<gene>
    <name evidence="1" type="primary">nanM_2</name>
    <name evidence="1" type="ORF">TFUB20_02457</name>
</gene>
<dbReference type="Gene3D" id="2.120.10.80">
    <property type="entry name" value="Kelch-type beta propeller"/>
    <property type="match status" value="1"/>
</dbReference>
<keyword evidence="1" id="KW-0413">Isomerase</keyword>
<proteinExistence type="predicted"/>
<evidence type="ECO:0000313" key="2">
    <source>
        <dbReference type="Proteomes" id="UP000182057"/>
    </source>
</evidence>
<sequence>MRQTKHYIFLIVLFCGFFYGCIDDPKVEPGIQNAKIPQLGTTVKIERTATSITLTASVEKANGAAVEERGLCWSKKSSPTVRPDSAQAFGKGLGEFSGTIENLSNNTTYYIRPYAKNLKGIAYGEESKVSTNTGLGSVRTFVIIDSVRAKTALSGGKIELHGEGAVLARGVYYSTSSLMLPKDSVLSTMDTDSFICRISGLRASTKYYVQAFVRNRFGYYVVSGPLRTFLTGDGLPTVSSVTILKRGYTTATFSATVVKEGDASVIQRGFCWSTKKNPTIENATYDDKCGVGIGTFKIECENLISRQKYYVRAFARNKEFGISYSGQDSFITKSNIPTVTTTELKNILKGAVTVGGKIEEAGQSAVKACGICWSATVANPTLTNAEVLEIEPNAEGVFSSQIAGLQGGVTYYFRAYATNNEGTSYGEIKVKTMPLVFKGNLKTFQGAPRIQNSPAYFSIRDWGYILGGDIGPQYTAELHYYNATTDEWRAMLPHPEGPVKWQTAVVHDRSAFIFGGMAADRKARNDFYQYNSWSNTWYDRSTAIRPDSSYLSVGFALNDSICYVGGRKDTVKNEVWMYEVSANTWKRQPDFPVQQYGGIAVTIGNTAYVGLGKNGSGVFNKGLWKTTNAALWIRETTCTISTNGILAGVAHHNRIYMVDEAYYIIEYNPSTMTWTKKSQLPPQARGIHCMFVMNDLIYIGLSPTSTTMISYDPTWDN</sequence>
<dbReference type="PROSITE" id="PS51257">
    <property type="entry name" value="PROKAR_LIPOPROTEIN"/>
    <property type="match status" value="1"/>
</dbReference>
<dbReference type="Pfam" id="PF24681">
    <property type="entry name" value="Kelch_KLHDC2_KLHL20_DRC7"/>
    <property type="match status" value="1"/>
</dbReference>
<dbReference type="PANTHER" id="PTHR45632">
    <property type="entry name" value="LD33804P"/>
    <property type="match status" value="1"/>
</dbReference>
<dbReference type="OrthoDB" id="1058315at2"/>
<dbReference type="InterPro" id="IPR015915">
    <property type="entry name" value="Kelch-typ_b-propeller"/>
</dbReference>
<organism evidence="1 2">
    <name type="scientific">Tannerella forsythia</name>
    <name type="common">Bacteroides forsythus</name>
    <dbReference type="NCBI Taxonomy" id="28112"/>
    <lineage>
        <taxon>Bacteria</taxon>
        <taxon>Pseudomonadati</taxon>
        <taxon>Bacteroidota</taxon>
        <taxon>Bacteroidia</taxon>
        <taxon>Bacteroidales</taxon>
        <taxon>Tannerellaceae</taxon>
        <taxon>Tannerella</taxon>
    </lineage>
</organism>
<reference evidence="1 2" key="1">
    <citation type="submission" date="2016-09" db="EMBL/GenBank/DDBJ databases">
        <authorList>
            <person name="Capua I."/>
            <person name="De Benedictis P."/>
            <person name="Joannis T."/>
            <person name="Lombin L.H."/>
            <person name="Cattoli G."/>
        </authorList>
    </citation>
    <scope>NUCLEOTIDE SEQUENCE [LARGE SCALE GENOMIC DNA]</scope>
    <source>
        <strain evidence="1 2">UB20</strain>
    </source>
</reference>
<dbReference type="SUPFAM" id="SSF117281">
    <property type="entry name" value="Kelch motif"/>
    <property type="match status" value="1"/>
</dbReference>
<evidence type="ECO:0000313" key="1">
    <source>
        <dbReference type="EMBL" id="SCQ24357.1"/>
    </source>
</evidence>
<dbReference type="InterPro" id="IPR036116">
    <property type="entry name" value="FN3_sf"/>
</dbReference>
<dbReference type="GO" id="GO:0016853">
    <property type="term" value="F:isomerase activity"/>
    <property type="evidence" value="ECO:0007669"/>
    <property type="project" value="UniProtKB-KW"/>
</dbReference>
<dbReference type="EMBL" id="FMMM01000078">
    <property type="protein sequence ID" value="SCQ24357.1"/>
    <property type="molecule type" value="Genomic_DNA"/>
</dbReference>
<dbReference type="Proteomes" id="UP000182057">
    <property type="component" value="Unassembled WGS sequence"/>
</dbReference>
<dbReference type="EC" id="5.1.3.24" evidence="1"/>
<name>A0A1D3UW56_TANFO</name>